<evidence type="ECO:0000313" key="1">
    <source>
        <dbReference type="EMBL" id="SMS00619.1"/>
    </source>
</evidence>
<protein>
    <submittedName>
        <fullName evidence="1">Uncharacterized protein</fullName>
    </submittedName>
</protein>
<dbReference type="Proteomes" id="UP000196125">
    <property type="component" value="Unassembled WGS sequence"/>
</dbReference>
<gene>
    <name evidence="1" type="ORF">VIM7927_01886</name>
</gene>
<name>A0A1Y6ISH2_9VIBR</name>
<evidence type="ECO:0000313" key="2">
    <source>
        <dbReference type="Proteomes" id="UP000196125"/>
    </source>
</evidence>
<proteinExistence type="predicted"/>
<dbReference type="EMBL" id="FXXI01000002">
    <property type="protein sequence ID" value="SMS00619.1"/>
    <property type="molecule type" value="Genomic_DNA"/>
</dbReference>
<accession>A0A1Y6ISH2</accession>
<reference evidence="1 2" key="1">
    <citation type="submission" date="2017-05" db="EMBL/GenBank/DDBJ databases">
        <authorList>
            <person name="Song R."/>
            <person name="Chenine A.L."/>
            <person name="Ruprecht R.M."/>
        </authorList>
    </citation>
    <scope>NUCLEOTIDE SEQUENCE [LARGE SCALE GENOMIC DNA]</scope>
    <source>
        <strain evidence="1 2">CECT 7927</strain>
    </source>
</reference>
<organism evidence="1 2">
    <name type="scientific">Vibrio mangrovi</name>
    <dbReference type="NCBI Taxonomy" id="474394"/>
    <lineage>
        <taxon>Bacteria</taxon>
        <taxon>Pseudomonadati</taxon>
        <taxon>Pseudomonadota</taxon>
        <taxon>Gammaproteobacteria</taxon>
        <taxon>Vibrionales</taxon>
        <taxon>Vibrionaceae</taxon>
        <taxon>Vibrio</taxon>
    </lineage>
</organism>
<dbReference type="AlphaFoldDB" id="A0A1Y6ISH2"/>
<sequence>MVASGRYIRIQIKVHISAAAMVLLQYKKFELWQDFLEKNASIRFFAADI</sequence>